<evidence type="ECO:0000313" key="2">
    <source>
        <dbReference type="Proteomes" id="UP000288805"/>
    </source>
</evidence>
<dbReference type="Proteomes" id="UP000288805">
    <property type="component" value="Unassembled WGS sequence"/>
</dbReference>
<evidence type="ECO:0000313" key="1">
    <source>
        <dbReference type="EMBL" id="RVW32922.1"/>
    </source>
</evidence>
<name>A0A438DBV7_VITVI</name>
<dbReference type="EMBL" id="QGNW01001702">
    <property type="protein sequence ID" value="RVW32922.1"/>
    <property type="molecule type" value="Genomic_DNA"/>
</dbReference>
<organism evidence="1 2">
    <name type="scientific">Vitis vinifera</name>
    <name type="common">Grape</name>
    <dbReference type="NCBI Taxonomy" id="29760"/>
    <lineage>
        <taxon>Eukaryota</taxon>
        <taxon>Viridiplantae</taxon>
        <taxon>Streptophyta</taxon>
        <taxon>Embryophyta</taxon>
        <taxon>Tracheophyta</taxon>
        <taxon>Spermatophyta</taxon>
        <taxon>Magnoliopsida</taxon>
        <taxon>eudicotyledons</taxon>
        <taxon>Gunneridae</taxon>
        <taxon>Pentapetalae</taxon>
        <taxon>rosids</taxon>
        <taxon>Vitales</taxon>
        <taxon>Vitaceae</taxon>
        <taxon>Viteae</taxon>
        <taxon>Vitis</taxon>
    </lineage>
</organism>
<accession>A0A438DBV7</accession>
<dbReference type="AlphaFoldDB" id="A0A438DBV7"/>
<protein>
    <recommendedName>
        <fullName evidence="3">Retrovirus-related Pol polyprotein from transposon RE1</fullName>
    </recommendedName>
</protein>
<proteinExistence type="predicted"/>
<evidence type="ECO:0008006" key="3">
    <source>
        <dbReference type="Google" id="ProtNLM"/>
    </source>
</evidence>
<gene>
    <name evidence="1" type="ORF">CK203_088048</name>
</gene>
<reference evidence="1 2" key="1">
    <citation type="journal article" date="2018" name="PLoS Genet.">
        <title>Population sequencing reveals clonal diversity and ancestral inbreeding in the grapevine cultivar Chardonnay.</title>
        <authorList>
            <person name="Roach M.J."/>
            <person name="Johnson D.L."/>
            <person name="Bohlmann J."/>
            <person name="van Vuuren H.J."/>
            <person name="Jones S.J."/>
            <person name="Pretorius I.S."/>
            <person name="Schmidt S.A."/>
            <person name="Borneman A.R."/>
        </authorList>
    </citation>
    <scope>NUCLEOTIDE SEQUENCE [LARGE SCALE GENOMIC DNA]</scope>
    <source>
        <strain evidence="2">cv. Chardonnay</strain>
        <tissue evidence="1">Leaf</tissue>
    </source>
</reference>
<sequence length="129" mass="14285">MLSSSTLSASNANPMEKSHRYRNIFGAMQYATITRLDIVLEVTPIGTITLNDFFLSIEGTPNHTGGLFLSQSKYISNLLEQSKMINAKTLMLSSSTLSASNADPMEKSHQYRNIFGAMQYATITRLDIV</sequence>
<comment type="caution">
    <text evidence="1">The sequence shown here is derived from an EMBL/GenBank/DDBJ whole genome shotgun (WGS) entry which is preliminary data.</text>
</comment>